<proteinExistence type="predicted"/>
<dbReference type="EMBL" id="NMUH01000630">
    <property type="protein sequence ID" value="MQL82433.1"/>
    <property type="molecule type" value="Genomic_DNA"/>
</dbReference>
<feature type="region of interest" description="Disordered" evidence="1">
    <location>
        <begin position="11"/>
        <end position="79"/>
    </location>
</feature>
<evidence type="ECO:0000313" key="3">
    <source>
        <dbReference type="Proteomes" id="UP000652761"/>
    </source>
</evidence>
<feature type="compositionally biased region" description="Polar residues" evidence="1">
    <location>
        <begin position="37"/>
        <end position="52"/>
    </location>
</feature>
<reference evidence="2" key="1">
    <citation type="submission" date="2017-07" db="EMBL/GenBank/DDBJ databases">
        <title>Taro Niue Genome Assembly and Annotation.</title>
        <authorList>
            <person name="Atibalentja N."/>
            <person name="Keating K."/>
            <person name="Fields C.J."/>
        </authorList>
    </citation>
    <scope>NUCLEOTIDE SEQUENCE</scope>
    <source>
        <strain evidence="2">Niue_2</strain>
        <tissue evidence="2">Leaf</tissue>
    </source>
</reference>
<dbReference type="Proteomes" id="UP000652761">
    <property type="component" value="Unassembled WGS sequence"/>
</dbReference>
<sequence length="131" mass="13507">MVLGAGCLKVGGAGGAVEEEGGEGGFGVARDEDSLASGATTDSTTLGSTPSEINDPGGPITTSDGPDGPNFSTPQDSAVGVLRPVPEQYLRISLTRVQSPLRTLQHPAPQLVFLHPKGTTPWIPHQMYKSL</sequence>
<organism evidence="2 3">
    <name type="scientific">Colocasia esculenta</name>
    <name type="common">Wild taro</name>
    <name type="synonym">Arum esculentum</name>
    <dbReference type="NCBI Taxonomy" id="4460"/>
    <lineage>
        <taxon>Eukaryota</taxon>
        <taxon>Viridiplantae</taxon>
        <taxon>Streptophyta</taxon>
        <taxon>Embryophyta</taxon>
        <taxon>Tracheophyta</taxon>
        <taxon>Spermatophyta</taxon>
        <taxon>Magnoliopsida</taxon>
        <taxon>Liliopsida</taxon>
        <taxon>Araceae</taxon>
        <taxon>Aroideae</taxon>
        <taxon>Colocasieae</taxon>
        <taxon>Colocasia</taxon>
    </lineage>
</organism>
<feature type="compositionally biased region" description="Polar residues" evidence="1">
    <location>
        <begin position="60"/>
        <end position="76"/>
    </location>
</feature>
<accession>A0A843UNA1</accession>
<keyword evidence="3" id="KW-1185">Reference proteome</keyword>
<dbReference type="AlphaFoldDB" id="A0A843UNA1"/>
<comment type="caution">
    <text evidence="2">The sequence shown here is derived from an EMBL/GenBank/DDBJ whole genome shotgun (WGS) entry which is preliminary data.</text>
</comment>
<protein>
    <submittedName>
        <fullName evidence="2">Uncharacterized protein</fullName>
    </submittedName>
</protein>
<evidence type="ECO:0000313" key="2">
    <source>
        <dbReference type="EMBL" id="MQL82433.1"/>
    </source>
</evidence>
<gene>
    <name evidence="2" type="ORF">Taro_014898</name>
</gene>
<name>A0A843UNA1_COLES</name>
<evidence type="ECO:0000256" key="1">
    <source>
        <dbReference type="SAM" id="MobiDB-lite"/>
    </source>
</evidence>